<gene>
    <name evidence="12" type="ORF">OVA965_LOCUS43074</name>
    <name evidence="13" type="ORF">TMI583_LOCUS45197</name>
</gene>
<keyword evidence="8" id="KW-0067">ATP-binding</keyword>
<evidence type="ECO:0000313" key="12">
    <source>
        <dbReference type="EMBL" id="CAF1618902.1"/>
    </source>
</evidence>
<evidence type="ECO:0000256" key="9">
    <source>
        <dbReference type="ARBA" id="ARBA00047899"/>
    </source>
</evidence>
<feature type="non-terminal residue" evidence="12">
    <location>
        <position position="1"/>
    </location>
</feature>
<evidence type="ECO:0000313" key="13">
    <source>
        <dbReference type="EMBL" id="CAF4437097.1"/>
    </source>
</evidence>
<sequence>VGINGKVFTCFNRQTGQKCALKILKDSNKARREVILHKKASGTCQNIVKVLDVYENMYANNRCLLIIMECMNGGELFNRIRERDDKPFTEREAARIMQSICFAVQFLHDMDIAHRDLKPENLLFSSKDEDAVLKLTDFGELF</sequence>
<evidence type="ECO:0000256" key="1">
    <source>
        <dbReference type="ARBA" id="ARBA00006692"/>
    </source>
</evidence>
<evidence type="ECO:0000256" key="8">
    <source>
        <dbReference type="ARBA" id="ARBA00022840"/>
    </source>
</evidence>
<comment type="caution">
    <text evidence="12">The sequence shown here is derived from an EMBL/GenBank/DDBJ whole genome shotgun (WGS) entry which is preliminary data.</text>
</comment>
<dbReference type="Gene3D" id="1.10.510.10">
    <property type="entry name" value="Transferase(Phosphotransferase) domain 1"/>
    <property type="match status" value="1"/>
</dbReference>
<dbReference type="InterPro" id="IPR000719">
    <property type="entry name" value="Prot_kinase_dom"/>
</dbReference>
<dbReference type="SMART" id="SM00220">
    <property type="entry name" value="S_TKc"/>
    <property type="match status" value="1"/>
</dbReference>
<organism evidence="12 14">
    <name type="scientific">Didymodactylos carnosus</name>
    <dbReference type="NCBI Taxonomy" id="1234261"/>
    <lineage>
        <taxon>Eukaryota</taxon>
        <taxon>Metazoa</taxon>
        <taxon>Spiralia</taxon>
        <taxon>Gnathifera</taxon>
        <taxon>Rotifera</taxon>
        <taxon>Eurotatoria</taxon>
        <taxon>Bdelloidea</taxon>
        <taxon>Philodinida</taxon>
        <taxon>Philodinidae</taxon>
        <taxon>Didymodactylos</taxon>
    </lineage>
</organism>
<keyword evidence="3" id="KW-0723">Serine/threonine-protein kinase</keyword>
<comment type="catalytic activity">
    <reaction evidence="10">
        <text>L-seryl-[protein] + ATP = O-phospho-L-seryl-[protein] + ADP + H(+)</text>
        <dbReference type="Rhea" id="RHEA:17989"/>
        <dbReference type="Rhea" id="RHEA-COMP:9863"/>
        <dbReference type="Rhea" id="RHEA-COMP:11604"/>
        <dbReference type="ChEBI" id="CHEBI:15378"/>
        <dbReference type="ChEBI" id="CHEBI:29999"/>
        <dbReference type="ChEBI" id="CHEBI:30616"/>
        <dbReference type="ChEBI" id="CHEBI:83421"/>
        <dbReference type="ChEBI" id="CHEBI:456216"/>
        <dbReference type="EC" id="2.7.11.1"/>
    </reaction>
</comment>
<dbReference type="Gene3D" id="3.30.200.20">
    <property type="entry name" value="Phosphorylase Kinase, domain 1"/>
    <property type="match status" value="1"/>
</dbReference>
<evidence type="ECO:0000256" key="3">
    <source>
        <dbReference type="ARBA" id="ARBA00022527"/>
    </source>
</evidence>
<evidence type="ECO:0000259" key="11">
    <source>
        <dbReference type="PROSITE" id="PS50011"/>
    </source>
</evidence>
<protein>
    <recommendedName>
        <fullName evidence="2">non-specific serine/threonine protein kinase</fullName>
        <ecNumber evidence="2">2.7.11.1</ecNumber>
    </recommendedName>
</protein>
<reference evidence="12" key="1">
    <citation type="submission" date="2021-02" db="EMBL/GenBank/DDBJ databases">
        <authorList>
            <person name="Nowell W R."/>
        </authorList>
    </citation>
    <scope>NUCLEOTIDE SEQUENCE</scope>
</reference>
<name>A0A8S2G385_9BILA</name>
<evidence type="ECO:0000256" key="4">
    <source>
        <dbReference type="ARBA" id="ARBA00022553"/>
    </source>
</evidence>
<dbReference type="Proteomes" id="UP000677228">
    <property type="component" value="Unassembled WGS sequence"/>
</dbReference>
<evidence type="ECO:0000256" key="5">
    <source>
        <dbReference type="ARBA" id="ARBA00022679"/>
    </source>
</evidence>
<dbReference type="AlphaFoldDB" id="A0A8S2G385"/>
<dbReference type="EMBL" id="CAJOBA010079993">
    <property type="protein sequence ID" value="CAF4437097.1"/>
    <property type="molecule type" value="Genomic_DNA"/>
</dbReference>
<dbReference type="SUPFAM" id="SSF56112">
    <property type="entry name" value="Protein kinase-like (PK-like)"/>
    <property type="match status" value="1"/>
</dbReference>
<keyword evidence="5" id="KW-0808">Transferase</keyword>
<dbReference type="Proteomes" id="UP000682733">
    <property type="component" value="Unassembled WGS sequence"/>
</dbReference>
<dbReference type="InterPro" id="IPR011009">
    <property type="entry name" value="Kinase-like_dom_sf"/>
</dbReference>
<dbReference type="InterPro" id="IPR008271">
    <property type="entry name" value="Ser/Thr_kinase_AS"/>
</dbReference>
<dbReference type="FunFam" id="3.30.200.20:FF:000156">
    <property type="entry name" value="MAP kinase-activated protein kinase 3"/>
    <property type="match status" value="1"/>
</dbReference>
<keyword evidence="4" id="KW-0597">Phosphoprotein</keyword>
<keyword evidence="6" id="KW-0547">Nucleotide-binding</keyword>
<evidence type="ECO:0000256" key="6">
    <source>
        <dbReference type="ARBA" id="ARBA00022741"/>
    </source>
</evidence>
<evidence type="ECO:0000256" key="7">
    <source>
        <dbReference type="ARBA" id="ARBA00022777"/>
    </source>
</evidence>
<dbReference type="EMBL" id="CAJNOK010055284">
    <property type="protein sequence ID" value="CAF1618902.1"/>
    <property type="molecule type" value="Genomic_DNA"/>
</dbReference>
<comment type="catalytic activity">
    <reaction evidence="9">
        <text>L-threonyl-[protein] + ATP = O-phospho-L-threonyl-[protein] + ADP + H(+)</text>
        <dbReference type="Rhea" id="RHEA:46608"/>
        <dbReference type="Rhea" id="RHEA-COMP:11060"/>
        <dbReference type="Rhea" id="RHEA-COMP:11605"/>
        <dbReference type="ChEBI" id="CHEBI:15378"/>
        <dbReference type="ChEBI" id="CHEBI:30013"/>
        <dbReference type="ChEBI" id="CHEBI:30616"/>
        <dbReference type="ChEBI" id="CHEBI:61977"/>
        <dbReference type="ChEBI" id="CHEBI:456216"/>
        <dbReference type="EC" id="2.7.11.1"/>
    </reaction>
</comment>
<keyword evidence="7" id="KW-0418">Kinase</keyword>
<evidence type="ECO:0000256" key="10">
    <source>
        <dbReference type="ARBA" id="ARBA00048679"/>
    </source>
</evidence>
<dbReference type="GO" id="GO:0004674">
    <property type="term" value="F:protein serine/threonine kinase activity"/>
    <property type="evidence" value="ECO:0007669"/>
    <property type="project" value="UniProtKB-KW"/>
</dbReference>
<evidence type="ECO:0000256" key="2">
    <source>
        <dbReference type="ARBA" id="ARBA00012513"/>
    </source>
</evidence>
<feature type="domain" description="Protein kinase" evidence="11">
    <location>
        <begin position="1"/>
        <end position="142"/>
    </location>
</feature>
<comment type="similarity">
    <text evidence="1">Belongs to the protein kinase superfamily. CAMK Ser/Thr protein kinase family.</text>
</comment>
<dbReference type="PROSITE" id="PS50011">
    <property type="entry name" value="PROTEIN_KINASE_DOM"/>
    <property type="match status" value="1"/>
</dbReference>
<dbReference type="PROSITE" id="PS00108">
    <property type="entry name" value="PROTEIN_KINASE_ST"/>
    <property type="match status" value="1"/>
</dbReference>
<dbReference type="PANTHER" id="PTHR24347">
    <property type="entry name" value="SERINE/THREONINE-PROTEIN KINASE"/>
    <property type="match status" value="1"/>
</dbReference>
<dbReference type="Pfam" id="PF00069">
    <property type="entry name" value="Pkinase"/>
    <property type="match status" value="1"/>
</dbReference>
<evidence type="ECO:0000313" key="14">
    <source>
        <dbReference type="Proteomes" id="UP000677228"/>
    </source>
</evidence>
<dbReference type="EC" id="2.7.11.1" evidence="2"/>
<accession>A0A8S2G385</accession>
<dbReference type="GO" id="GO:0005524">
    <property type="term" value="F:ATP binding"/>
    <property type="evidence" value="ECO:0007669"/>
    <property type="project" value="UniProtKB-KW"/>
</dbReference>
<proteinExistence type="inferred from homology"/>